<dbReference type="PROSITE" id="PS51257">
    <property type="entry name" value="PROKAR_LIPOPROTEIN"/>
    <property type="match status" value="1"/>
</dbReference>
<feature type="chain" id="PRO_5038138415" evidence="1">
    <location>
        <begin position="21"/>
        <end position="137"/>
    </location>
</feature>
<protein>
    <submittedName>
        <fullName evidence="2">Uncharacterized protein</fullName>
    </submittedName>
</protein>
<dbReference type="Proteomes" id="UP000663722">
    <property type="component" value="Chromosome"/>
</dbReference>
<dbReference type="AlphaFoldDB" id="A0A975GMS5"/>
<evidence type="ECO:0000256" key="1">
    <source>
        <dbReference type="SAM" id="SignalP"/>
    </source>
</evidence>
<keyword evidence="1" id="KW-0732">Signal</keyword>
<feature type="signal peptide" evidence="1">
    <location>
        <begin position="1"/>
        <end position="20"/>
    </location>
</feature>
<sequence>MKKILVVVLALMLAVSIGCGKKDKPDKKVMNKLASSLTKLASAVESTVRYKKPPKGISDQELLKLATKHDPRLLEPFKEYTVKVSQKNRHAIVLVCTKDGKRGLLEDAGCSGPMDKHLWETSSSCKFTLTVDDVCKK</sequence>
<evidence type="ECO:0000313" key="2">
    <source>
        <dbReference type="EMBL" id="QTA86113.1"/>
    </source>
</evidence>
<reference evidence="2" key="1">
    <citation type="journal article" date="2021" name="Microb. Physiol.">
        <title>Proteogenomic Insights into the Physiology of Marine, Sulfate-Reducing, Filamentous Desulfonema limicola and Desulfonema magnum.</title>
        <authorList>
            <person name="Schnaars V."/>
            <person name="Wohlbrand L."/>
            <person name="Scheve S."/>
            <person name="Hinrichs C."/>
            <person name="Reinhardt R."/>
            <person name="Rabus R."/>
        </authorList>
    </citation>
    <scope>NUCLEOTIDE SEQUENCE</scope>
    <source>
        <strain evidence="2">4be13</strain>
    </source>
</reference>
<proteinExistence type="predicted"/>
<evidence type="ECO:0000313" key="3">
    <source>
        <dbReference type="Proteomes" id="UP000663722"/>
    </source>
</evidence>
<dbReference type="KEGG" id="dmm:dnm_021310"/>
<name>A0A975GMS5_9BACT</name>
<gene>
    <name evidence="2" type="ORF">dnm_021310</name>
</gene>
<dbReference type="EMBL" id="CP061800">
    <property type="protein sequence ID" value="QTA86113.1"/>
    <property type="molecule type" value="Genomic_DNA"/>
</dbReference>
<accession>A0A975GMS5</accession>
<keyword evidence="3" id="KW-1185">Reference proteome</keyword>
<organism evidence="2 3">
    <name type="scientific">Desulfonema magnum</name>
    <dbReference type="NCBI Taxonomy" id="45655"/>
    <lineage>
        <taxon>Bacteria</taxon>
        <taxon>Pseudomonadati</taxon>
        <taxon>Thermodesulfobacteriota</taxon>
        <taxon>Desulfobacteria</taxon>
        <taxon>Desulfobacterales</taxon>
        <taxon>Desulfococcaceae</taxon>
        <taxon>Desulfonema</taxon>
    </lineage>
</organism>
<dbReference type="RefSeq" id="WP_207681883.1">
    <property type="nucleotide sequence ID" value="NZ_CP061800.1"/>
</dbReference>